<dbReference type="Proteomes" id="UP000317209">
    <property type="component" value="Unassembled WGS sequence"/>
</dbReference>
<name>A0A543BKG9_9MICO</name>
<evidence type="ECO:0000313" key="1">
    <source>
        <dbReference type="EMBL" id="TQL85322.1"/>
    </source>
</evidence>
<protein>
    <recommendedName>
        <fullName evidence="3">Polyketide cyclase/dehydrase/lipid transport protein</fullName>
    </recommendedName>
</protein>
<evidence type="ECO:0000313" key="2">
    <source>
        <dbReference type="Proteomes" id="UP000317209"/>
    </source>
</evidence>
<comment type="caution">
    <text evidence="1">The sequence shown here is derived from an EMBL/GenBank/DDBJ whole genome shotgun (WGS) entry which is preliminary data.</text>
</comment>
<keyword evidence="2" id="KW-1185">Reference proteome</keyword>
<dbReference type="Gene3D" id="3.30.530.20">
    <property type="match status" value="1"/>
</dbReference>
<evidence type="ECO:0008006" key="3">
    <source>
        <dbReference type="Google" id="ProtNLM"/>
    </source>
</evidence>
<dbReference type="OrthoDB" id="6199084at2"/>
<reference evidence="1 2" key="1">
    <citation type="submission" date="2019-06" db="EMBL/GenBank/DDBJ databases">
        <title>Sequencing the genomes of 1000 actinobacteria strains.</title>
        <authorList>
            <person name="Klenk H.-P."/>
        </authorList>
    </citation>
    <scope>NUCLEOTIDE SEQUENCE [LARGE SCALE GENOMIC DNA]</scope>
    <source>
        <strain evidence="1 2">DSM 20169</strain>
    </source>
</reference>
<dbReference type="EMBL" id="VFOX01000001">
    <property type="protein sequence ID" value="TQL85322.1"/>
    <property type="molecule type" value="Genomic_DNA"/>
</dbReference>
<dbReference type="SUPFAM" id="SSF55961">
    <property type="entry name" value="Bet v1-like"/>
    <property type="match status" value="1"/>
</dbReference>
<dbReference type="InterPro" id="IPR023393">
    <property type="entry name" value="START-like_dom_sf"/>
</dbReference>
<gene>
    <name evidence="1" type="ORF">FB560_0929</name>
</gene>
<dbReference type="RefSeq" id="WP_141871281.1">
    <property type="nucleotide sequence ID" value="NZ_VFOX01000001.1"/>
</dbReference>
<dbReference type="AlphaFoldDB" id="A0A543BKG9"/>
<accession>A0A543BKG9</accession>
<proteinExistence type="predicted"/>
<sequence>MSAPSRHEGRAPVRRDRALYVEILIEAPLDTVWRLTQDPVAHVRWDARFTDIRPVRLRPDGAQEFDYELDLFVQRIRGTGVSLGTREGPRGERTSALIFDAADRVSPLKAGRGYWRYLPTETGVRFITGYDYEPGWGRLGKVLDRLVIRRFVWWLTARSFDRLRIWAESDIAPERLSGWRSLRPGGPRARRCLSRPPLRSRRTIMQDAPESLEVISA</sequence>
<organism evidence="1 2">
    <name type="scientific">Microbacterium saperdae</name>
    <dbReference type="NCBI Taxonomy" id="69368"/>
    <lineage>
        <taxon>Bacteria</taxon>
        <taxon>Bacillati</taxon>
        <taxon>Actinomycetota</taxon>
        <taxon>Actinomycetes</taxon>
        <taxon>Micrococcales</taxon>
        <taxon>Microbacteriaceae</taxon>
        <taxon>Microbacterium</taxon>
    </lineage>
</organism>